<sequence length="62" mass="7349">MLYADRVIEYSEFKQINILKKEGKMDDQLKVAAVQVTVEQNNIKKNMENIEKMAMSQQNRWS</sequence>
<protein>
    <submittedName>
        <fullName evidence="1">Uncharacterized protein</fullName>
    </submittedName>
</protein>
<dbReference type="AlphaFoldDB" id="A0A3R6HT69"/>
<name>A0A3R6HT69_9FIRM</name>
<comment type="caution">
    <text evidence="1">The sequence shown here is derived from an EMBL/GenBank/DDBJ whole genome shotgun (WGS) entry which is preliminary data.</text>
</comment>
<proteinExistence type="predicted"/>
<gene>
    <name evidence="1" type="ORF">DW252_11080</name>
</gene>
<evidence type="ECO:0000313" key="1">
    <source>
        <dbReference type="EMBL" id="RHG59812.1"/>
    </source>
</evidence>
<dbReference type="Proteomes" id="UP000286595">
    <property type="component" value="Unassembled WGS sequence"/>
</dbReference>
<accession>A0A3R6HT69</accession>
<dbReference type="EMBL" id="QRIM01000012">
    <property type="protein sequence ID" value="RHG59812.1"/>
    <property type="molecule type" value="Genomic_DNA"/>
</dbReference>
<evidence type="ECO:0000313" key="2">
    <source>
        <dbReference type="Proteomes" id="UP000286595"/>
    </source>
</evidence>
<organism evidence="1 2">
    <name type="scientific">Coprococcus comes</name>
    <dbReference type="NCBI Taxonomy" id="410072"/>
    <lineage>
        <taxon>Bacteria</taxon>
        <taxon>Bacillati</taxon>
        <taxon>Bacillota</taxon>
        <taxon>Clostridia</taxon>
        <taxon>Lachnospirales</taxon>
        <taxon>Lachnospiraceae</taxon>
        <taxon>Coprococcus</taxon>
    </lineage>
</organism>
<reference evidence="1 2" key="1">
    <citation type="submission" date="2018-08" db="EMBL/GenBank/DDBJ databases">
        <title>A genome reference for cultivated species of the human gut microbiota.</title>
        <authorList>
            <person name="Zou Y."/>
            <person name="Xue W."/>
            <person name="Luo G."/>
        </authorList>
    </citation>
    <scope>NUCLEOTIDE SEQUENCE [LARGE SCALE GENOMIC DNA]</scope>
    <source>
        <strain evidence="1 2">AM22-12LB</strain>
    </source>
</reference>